<dbReference type="PANTHER" id="PTHR43531:SF11">
    <property type="entry name" value="METHYL-ACCEPTING CHEMOTAXIS PROTEIN 3"/>
    <property type="match status" value="1"/>
</dbReference>
<keyword evidence="5" id="KW-1133">Transmembrane helix</keyword>
<dbReference type="PROSITE" id="PS50885">
    <property type="entry name" value="HAMP"/>
    <property type="match status" value="1"/>
</dbReference>
<feature type="transmembrane region" description="Helical" evidence="5">
    <location>
        <begin position="49"/>
        <end position="73"/>
    </location>
</feature>
<comment type="similarity">
    <text evidence="2">Belongs to the methyl-accepting chemotaxis (MCP) protein family.</text>
</comment>
<evidence type="ECO:0000313" key="8">
    <source>
        <dbReference type="EMBL" id="OEJ13069.1"/>
    </source>
</evidence>
<dbReference type="SUPFAM" id="SSF58104">
    <property type="entry name" value="Methyl-accepting chemotaxis protein (MCP) signaling domain"/>
    <property type="match status" value="1"/>
</dbReference>
<feature type="transmembrane region" description="Helical" evidence="5">
    <location>
        <begin position="16"/>
        <end position="37"/>
    </location>
</feature>
<proteinExistence type="inferred from homology"/>
<dbReference type="Pfam" id="PF00015">
    <property type="entry name" value="MCPsignal"/>
    <property type="match status" value="1"/>
</dbReference>
<evidence type="ECO:0000256" key="2">
    <source>
        <dbReference type="ARBA" id="ARBA00029447"/>
    </source>
</evidence>
<feature type="transmembrane region" description="Helical" evidence="5">
    <location>
        <begin position="118"/>
        <end position="142"/>
    </location>
</feature>
<dbReference type="Proteomes" id="UP000095247">
    <property type="component" value="Unassembled WGS sequence"/>
</dbReference>
<keyword evidence="1" id="KW-0145">Chemotaxis</keyword>
<evidence type="ECO:0000256" key="5">
    <source>
        <dbReference type="SAM" id="Phobius"/>
    </source>
</evidence>
<comment type="caution">
    <text evidence="8">The sequence shown here is derived from an EMBL/GenBank/DDBJ whole genome shotgun (WGS) entry which is preliminary data.</text>
</comment>
<dbReference type="InterPro" id="IPR004089">
    <property type="entry name" value="MCPsignal_dom"/>
</dbReference>
<feature type="coiled-coil region" evidence="4">
    <location>
        <begin position="837"/>
        <end position="864"/>
    </location>
</feature>
<dbReference type="GO" id="GO:0006935">
    <property type="term" value="P:chemotaxis"/>
    <property type="evidence" value="ECO:0007669"/>
    <property type="project" value="UniProtKB-KW"/>
</dbReference>
<dbReference type="RefSeq" id="WP_069727661.1">
    <property type="nucleotide sequence ID" value="NZ_MDCO01000015.1"/>
</dbReference>
<dbReference type="Gene3D" id="6.10.340.10">
    <property type="match status" value="1"/>
</dbReference>
<dbReference type="EMBL" id="MDCO01000015">
    <property type="protein sequence ID" value="OEJ13069.1"/>
    <property type="molecule type" value="Genomic_DNA"/>
</dbReference>
<feature type="coiled-coil region" evidence="4">
    <location>
        <begin position="910"/>
        <end position="944"/>
    </location>
</feature>
<evidence type="ECO:0000256" key="4">
    <source>
        <dbReference type="SAM" id="Coils"/>
    </source>
</evidence>
<dbReference type="InterPro" id="IPR003660">
    <property type="entry name" value="HAMP_dom"/>
</dbReference>
<keyword evidence="3" id="KW-0807">Transducer</keyword>
<feature type="transmembrane region" description="Helical" evidence="5">
    <location>
        <begin position="154"/>
        <end position="177"/>
    </location>
</feature>
<dbReference type="Pfam" id="PF00672">
    <property type="entry name" value="HAMP"/>
    <property type="match status" value="1"/>
</dbReference>
<dbReference type="GO" id="GO:0004888">
    <property type="term" value="F:transmembrane signaling receptor activity"/>
    <property type="evidence" value="ECO:0007669"/>
    <property type="project" value="TreeGrafter"/>
</dbReference>
<name>A0A1E5NA83_9SPIR</name>
<gene>
    <name evidence="8" type="ORF">BFL38_00435</name>
</gene>
<evidence type="ECO:0000259" key="6">
    <source>
        <dbReference type="PROSITE" id="PS50111"/>
    </source>
</evidence>
<dbReference type="GO" id="GO:0007165">
    <property type="term" value="P:signal transduction"/>
    <property type="evidence" value="ECO:0007669"/>
    <property type="project" value="UniProtKB-KW"/>
</dbReference>
<evidence type="ECO:0000256" key="1">
    <source>
        <dbReference type="ARBA" id="ARBA00022500"/>
    </source>
</evidence>
<keyword evidence="4" id="KW-0175">Coiled coil</keyword>
<sequence length="950" mass="107273">MLFQVNEDRLKKRLKFYIPIGFLIVAAVSVGSYSVLLKTIYQLSSSLRGYIYIFIVFLALSIAVSMFFDCLKVERGKSIPLGKIYVIKSGIAVILVAIISYAIYILDGSITLFEIFNIRFIMVVFLISMAMSVASIIFNILVRPLYKKTGKREYYLPMIYNFLPVSMAIVIFIVTLINGMHYRSEIIYDREYDITLKKSYANDFINNISDSIGKYVTISDNIIAYMNMIYRNNYTLNDYADLLSIYLSTRYANDNNISSIYIHLVDLENVNININTNGINNLSINWEYDINNLANINTNVRPNLDANYSSKLSSETNFLIDITPNADTFYIYNPILLNNRNVGFVTLEIKSSVYLDVFSNDEINKNLNIFLTDDLYNIKASNNPSLIGNLQRYLSGSSFGIEIKNSQPDNYGSSIVNLNVISFKDSNIVAVKYALFNNLNVINMWEHNIAYENQLFRNTIIKASIAIYIGLFAFLLVILALILSLRKTLVFAKNVSEGLSEGEGDLTIRLPVISNNETGELVHSFNKFLDKVKNIIVSVKNNAYTLTGNIQNMRASISISISDFNTIYKEFETELANSNKIAESSANAARVSFMQRTRFTAVNETVQLLLDNINDINNKMKQQSEAVAKTSSSVQQMMANIVTVSHGATKANDYAKILYTEAQDGSNIGESVVDSIQSIKEYSKQITNITQVIHNIAEQTNLLAMNAAIEAAHAGEHGRGFTVVADKIRKLAEDTGENSKIINDIIEETTQAIDHTVSLAFKSSESMEKILEGSNTLADLISTISGANDELDIGRREILMNISNLNNITEDVQELSLKQMQMSSAVSQNISSVDKLAEDVVNVVNTAENEMKELVNSIENVSNLSSTSSHNMETMDKRIKELQYIFLQLYKLVISFKTEKTEEDIEKEKIKTVKVDRKRLKLERKAEKERIKEEKRRIKELRKESAKSKK</sequence>
<evidence type="ECO:0000256" key="3">
    <source>
        <dbReference type="PROSITE-ProRule" id="PRU00284"/>
    </source>
</evidence>
<dbReference type="GO" id="GO:0005886">
    <property type="term" value="C:plasma membrane"/>
    <property type="evidence" value="ECO:0007669"/>
    <property type="project" value="TreeGrafter"/>
</dbReference>
<dbReference type="AlphaFoldDB" id="A0A1E5NA83"/>
<dbReference type="CDD" id="cd06225">
    <property type="entry name" value="HAMP"/>
    <property type="match status" value="1"/>
</dbReference>
<dbReference type="PROSITE" id="PS50111">
    <property type="entry name" value="CHEMOTAXIS_TRANSDUC_2"/>
    <property type="match status" value="1"/>
</dbReference>
<organism evidence="8 9">
    <name type="scientific">Brachyspira hampsonii</name>
    <dbReference type="NCBI Taxonomy" id="1287055"/>
    <lineage>
        <taxon>Bacteria</taxon>
        <taxon>Pseudomonadati</taxon>
        <taxon>Spirochaetota</taxon>
        <taxon>Spirochaetia</taxon>
        <taxon>Brachyspirales</taxon>
        <taxon>Brachyspiraceae</taxon>
        <taxon>Brachyspira</taxon>
    </lineage>
</organism>
<feature type="transmembrane region" description="Helical" evidence="5">
    <location>
        <begin position="85"/>
        <end position="106"/>
    </location>
</feature>
<protein>
    <submittedName>
        <fullName evidence="8">Chemotaxis protein</fullName>
    </submittedName>
</protein>
<keyword evidence="5" id="KW-0812">Transmembrane</keyword>
<accession>A0A1E5NA83</accession>
<feature type="domain" description="Methyl-accepting transducer" evidence="6">
    <location>
        <begin position="598"/>
        <end position="837"/>
    </location>
</feature>
<dbReference type="SMART" id="SM00283">
    <property type="entry name" value="MA"/>
    <property type="match status" value="1"/>
</dbReference>
<feature type="domain" description="HAMP" evidence="7">
    <location>
        <begin position="502"/>
        <end position="537"/>
    </location>
</feature>
<evidence type="ECO:0000313" key="9">
    <source>
        <dbReference type="Proteomes" id="UP000095247"/>
    </source>
</evidence>
<keyword evidence="5" id="KW-0472">Membrane</keyword>
<dbReference type="Gene3D" id="1.10.287.950">
    <property type="entry name" value="Methyl-accepting chemotaxis protein"/>
    <property type="match status" value="1"/>
</dbReference>
<feature type="transmembrane region" description="Helical" evidence="5">
    <location>
        <begin position="465"/>
        <end position="485"/>
    </location>
</feature>
<dbReference type="PANTHER" id="PTHR43531">
    <property type="entry name" value="PROTEIN ICFG"/>
    <property type="match status" value="1"/>
</dbReference>
<dbReference type="InterPro" id="IPR051310">
    <property type="entry name" value="MCP_chemotaxis"/>
</dbReference>
<reference evidence="8 9" key="1">
    <citation type="submission" date="2016-08" db="EMBL/GenBank/DDBJ databases">
        <title>Characterization and recognition of Brachyspira hampsonii sp. nov., a novel intestinal spirochete that is pathogenic to pigs.</title>
        <authorList>
            <person name="Mirajkar N."/>
            <person name="La T."/>
            <person name="Phillips N."/>
            <person name="Hampson D."/>
            <person name="Gebhart C."/>
        </authorList>
    </citation>
    <scope>NUCLEOTIDE SEQUENCE [LARGE SCALE GENOMIC DNA]</scope>
    <source>
        <strain evidence="8 9">P280/1</strain>
    </source>
</reference>
<evidence type="ECO:0000259" key="7">
    <source>
        <dbReference type="PROSITE" id="PS50885"/>
    </source>
</evidence>